<proteinExistence type="predicted"/>
<evidence type="ECO:0000256" key="2">
    <source>
        <dbReference type="SAM" id="Phobius"/>
    </source>
</evidence>
<organism evidence="3 4">
    <name type="scientific">Lentzea cavernae</name>
    <dbReference type="NCBI Taxonomy" id="2020703"/>
    <lineage>
        <taxon>Bacteria</taxon>
        <taxon>Bacillati</taxon>
        <taxon>Actinomycetota</taxon>
        <taxon>Actinomycetes</taxon>
        <taxon>Pseudonocardiales</taxon>
        <taxon>Pseudonocardiaceae</taxon>
        <taxon>Lentzea</taxon>
    </lineage>
</organism>
<evidence type="ECO:0008006" key="5">
    <source>
        <dbReference type="Google" id="ProtNLM"/>
    </source>
</evidence>
<feature type="transmembrane region" description="Helical" evidence="2">
    <location>
        <begin position="14"/>
        <end position="35"/>
    </location>
</feature>
<dbReference type="EMBL" id="BNAR01000019">
    <property type="protein sequence ID" value="GHH58137.1"/>
    <property type="molecule type" value="Genomic_DNA"/>
</dbReference>
<keyword evidence="4" id="KW-1185">Reference proteome</keyword>
<protein>
    <recommendedName>
        <fullName evidence="5">Capsular polysaccharide biosynthesis protein</fullName>
    </recommendedName>
</protein>
<comment type="caution">
    <text evidence="3">The sequence shown here is derived from an EMBL/GenBank/DDBJ whole genome shotgun (WGS) entry which is preliminary data.</text>
</comment>
<dbReference type="Proteomes" id="UP000605568">
    <property type="component" value="Unassembled WGS sequence"/>
</dbReference>
<evidence type="ECO:0000256" key="1">
    <source>
        <dbReference type="SAM" id="MobiDB-lite"/>
    </source>
</evidence>
<keyword evidence="2" id="KW-0812">Transmembrane</keyword>
<keyword evidence="2" id="KW-0472">Membrane</keyword>
<evidence type="ECO:0000313" key="3">
    <source>
        <dbReference type="EMBL" id="GHH58137.1"/>
    </source>
</evidence>
<accession>A0ABQ3MSP8</accession>
<gene>
    <name evidence="3" type="ORF">GCM10017774_78940</name>
</gene>
<name>A0ABQ3MSP8_9PSEU</name>
<keyword evidence="2" id="KW-1133">Transmembrane helix</keyword>
<dbReference type="RefSeq" id="WP_191304525.1">
    <property type="nucleotide sequence ID" value="NZ_BNAR01000019.1"/>
</dbReference>
<evidence type="ECO:0000313" key="4">
    <source>
        <dbReference type="Proteomes" id="UP000605568"/>
    </source>
</evidence>
<sequence length="251" mass="26886">MDLWKTILVLLRRWYVAVPVFVVSLGLAGAAYAAVPLRWESSGTVVLTTPASGASSEAAKQRGLTNPFLAFDMSLGVTAAILIQNMKAPSVQEELGVDGEDSTYEVTGPEIGTPFIHVVAESTTKEGASEIVKRALERINKDLIDRQTALQAPPSTFILVEPVAPPTEAEPLRGGKLRATGAALVLGFAAMLTAAYGLESWSLSRKRKREAEERKTRSATPGGTTPPAEQKNWSEPTMRMEPAKTGSKPAR</sequence>
<feature type="transmembrane region" description="Helical" evidence="2">
    <location>
        <begin position="179"/>
        <end position="198"/>
    </location>
</feature>
<reference evidence="4" key="1">
    <citation type="journal article" date="2019" name="Int. J. Syst. Evol. Microbiol.">
        <title>The Global Catalogue of Microorganisms (GCM) 10K type strain sequencing project: providing services to taxonomists for standard genome sequencing and annotation.</title>
        <authorList>
            <consortium name="The Broad Institute Genomics Platform"/>
            <consortium name="The Broad Institute Genome Sequencing Center for Infectious Disease"/>
            <person name="Wu L."/>
            <person name="Ma J."/>
        </authorList>
    </citation>
    <scope>NUCLEOTIDE SEQUENCE [LARGE SCALE GENOMIC DNA]</scope>
    <source>
        <strain evidence="4">CGMCC 4.7367</strain>
    </source>
</reference>
<feature type="region of interest" description="Disordered" evidence="1">
    <location>
        <begin position="203"/>
        <end position="251"/>
    </location>
</feature>